<dbReference type="SUPFAM" id="SSF52096">
    <property type="entry name" value="ClpP/crotonase"/>
    <property type="match status" value="1"/>
</dbReference>
<dbReference type="PROSITE" id="PS00166">
    <property type="entry name" value="ENOYL_COA_HYDRATASE"/>
    <property type="match status" value="1"/>
</dbReference>
<gene>
    <name evidence="4" type="ORF">HNQ88_000698</name>
</gene>
<reference evidence="4" key="1">
    <citation type="submission" date="2023-07" db="EMBL/GenBank/DDBJ databases">
        <title>Genomic Encyclopedia of Type Strains, Phase IV (KMG-IV): sequencing the most valuable type-strain genomes for metagenomic binning, comparative biology and taxonomic classification.</title>
        <authorList>
            <person name="Goeker M."/>
        </authorList>
    </citation>
    <scope>NUCLEOTIDE SEQUENCE</scope>
    <source>
        <strain evidence="4">DSM 26174</strain>
    </source>
</reference>
<dbReference type="FunFam" id="3.90.226.10:FF:000009">
    <property type="entry name" value="Carnitinyl-CoA dehydratase"/>
    <property type="match status" value="1"/>
</dbReference>
<dbReference type="GO" id="GO:0004300">
    <property type="term" value="F:enoyl-CoA hydratase activity"/>
    <property type="evidence" value="ECO:0007669"/>
    <property type="project" value="UniProtKB-EC"/>
</dbReference>
<dbReference type="Gene3D" id="1.10.12.10">
    <property type="entry name" value="Lyase 2-enoyl-coa Hydratase, Chain A, domain 2"/>
    <property type="match status" value="1"/>
</dbReference>
<dbReference type="Pfam" id="PF00378">
    <property type="entry name" value="ECH_1"/>
    <property type="match status" value="1"/>
</dbReference>
<evidence type="ECO:0000313" key="4">
    <source>
        <dbReference type="EMBL" id="MDR6237722.1"/>
    </source>
</evidence>
<comment type="caution">
    <text evidence="4">The sequence shown here is derived from an EMBL/GenBank/DDBJ whole genome shotgun (WGS) entry which is preliminary data.</text>
</comment>
<protein>
    <submittedName>
        <fullName evidence="4">Enoyl-CoA hydratase</fullName>
        <ecNumber evidence="4">4.2.1.17</ecNumber>
    </submittedName>
</protein>
<dbReference type="GO" id="GO:0006635">
    <property type="term" value="P:fatty acid beta-oxidation"/>
    <property type="evidence" value="ECO:0007669"/>
    <property type="project" value="TreeGrafter"/>
</dbReference>
<evidence type="ECO:0000256" key="2">
    <source>
        <dbReference type="ARBA" id="ARBA00023239"/>
    </source>
</evidence>
<dbReference type="InterPro" id="IPR018376">
    <property type="entry name" value="Enoyl-CoA_hyd/isom_CS"/>
</dbReference>
<dbReference type="InterPro" id="IPR001753">
    <property type="entry name" value="Enoyl-CoA_hydra/iso"/>
</dbReference>
<dbReference type="InterPro" id="IPR014748">
    <property type="entry name" value="Enoyl-CoA_hydra_C"/>
</dbReference>
<dbReference type="EMBL" id="JAVDQD010000001">
    <property type="protein sequence ID" value="MDR6237722.1"/>
    <property type="molecule type" value="Genomic_DNA"/>
</dbReference>
<dbReference type="Gene3D" id="3.90.226.10">
    <property type="entry name" value="2-enoyl-CoA Hydratase, Chain A, domain 1"/>
    <property type="match status" value="1"/>
</dbReference>
<accession>A0AAE3XIZ5</accession>
<evidence type="ECO:0000256" key="3">
    <source>
        <dbReference type="RuleBase" id="RU003707"/>
    </source>
</evidence>
<dbReference type="InterPro" id="IPR029045">
    <property type="entry name" value="ClpP/crotonase-like_dom_sf"/>
</dbReference>
<evidence type="ECO:0000256" key="1">
    <source>
        <dbReference type="ARBA" id="ARBA00005254"/>
    </source>
</evidence>
<name>A0AAE3XIZ5_9BACT</name>
<evidence type="ECO:0000313" key="5">
    <source>
        <dbReference type="Proteomes" id="UP001185092"/>
    </source>
</evidence>
<dbReference type="CDD" id="cd06558">
    <property type="entry name" value="crotonase-like"/>
    <property type="match status" value="1"/>
</dbReference>
<proteinExistence type="inferred from homology"/>
<dbReference type="PANTHER" id="PTHR11941">
    <property type="entry name" value="ENOYL-COA HYDRATASE-RELATED"/>
    <property type="match status" value="1"/>
</dbReference>
<sequence length="261" mass="28474">MADFEYLKVSQQNHILTITLSRKDKLNAINTPMIEELQQVIQEVYDLDEVKGVIIRGDGDKAFVVGADIKEISQLNELNGRKYSETGQELFSLIENCHKPVIAAITGYCLGGGLELAMACHLRIATEEAKFGMPEANVGMIPGFGGTQRLPKLVGKGKALELLMTCDQISATEAKAIGLLNTVVSDDDELTFKCNSLLEKITSKAPLAIGMVINCVNAADGNSETGFQTESNNFSNCFKSQDFKEGIEAFVEKREPNFIGE</sequence>
<dbReference type="RefSeq" id="WP_309937190.1">
    <property type="nucleotide sequence ID" value="NZ_AP025305.1"/>
</dbReference>
<dbReference type="AlphaFoldDB" id="A0AAE3XIZ5"/>
<dbReference type="PANTHER" id="PTHR11941:SF54">
    <property type="entry name" value="ENOYL-COA HYDRATASE, MITOCHONDRIAL"/>
    <property type="match status" value="1"/>
</dbReference>
<keyword evidence="2 4" id="KW-0456">Lyase</keyword>
<dbReference type="EC" id="4.2.1.17" evidence="4"/>
<keyword evidence="5" id="KW-1185">Reference proteome</keyword>
<dbReference type="Proteomes" id="UP001185092">
    <property type="component" value="Unassembled WGS sequence"/>
</dbReference>
<organism evidence="4 5">
    <name type="scientific">Aureibacter tunicatorum</name>
    <dbReference type="NCBI Taxonomy" id="866807"/>
    <lineage>
        <taxon>Bacteria</taxon>
        <taxon>Pseudomonadati</taxon>
        <taxon>Bacteroidota</taxon>
        <taxon>Cytophagia</taxon>
        <taxon>Cytophagales</taxon>
        <taxon>Persicobacteraceae</taxon>
        <taxon>Aureibacter</taxon>
    </lineage>
</organism>
<dbReference type="FunFam" id="1.10.12.10:FF:000001">
    <property type="entry name" value="Probable enoyl-CoA hydratase, mitochondrial"/>
    <property type="match status" value="1"/>
</dbReference>
<comment type="similarity">
    <text evidence="1 3">Belongs to the enoyl-CoA hydratase/isomerase family.</text>
</comment>